<evidence type="ECO:0000313" key="4">
    <source>
        <dbReference type="Proteomes" id="UP000070282"/>
    </source>
</evidence>
<dbReference type="EMBL" id="LOCO01000027">
    <property type="protein sequence ID" value="KXO06948.1"/>
    <property type="molecule type" value="Genomic_DNA"/>
</dbReference>
<proteinExistence type="predicted"/>
<comment type="caution">
    <text evidence="3">The sequence shown here is derived from an EMBL/GenBank/DDBJ whole genome shotgun (WGS) entry which is preliminary data.</text>
</comment>
<dbReference type="Pfam" id="PF20432">
    <property type="entry name" value="Xre-like-HTH"/>
    <property type="match status" value="1"/>
</dbReference>
<dbReference type="InterPro" id="IPR024467">
    <property type="entry name" value="Xre/MbcA/ParS-like_toxin-bd"/>
</dbReference>
<dbReference type="PATRIC" id="fig|1306954.6.peg.2200"/>
<dbReference type="AlphaFoldDB" id="A0A137S3F5"/>
<keyword evidence="4" id="KW-1185">Reference proteome</keyword>
<dbReference type="GO" id="GO:0003677">
    <property type="term" value="F:DNA binding"/>
    <property type="evidence" value="ECO:0007669"/>
    <property type="project" value="InterPro"/>
</dbReference>
<evidence type="ECO:0000313" key="3">
    <source>
        <dbReference type="EMBL" id="KXO06948.1"/>
    </source>
</evidence>
<dbReference type="Proteomes" id="UP000070282">
    <property type="component" value="Unassembled WGS sequence"/>
</dbReference>
<name>A0A137S3F5_9GAMM</name>
<dbReference type="InterPro" id="IPR046847">
    <property type="entry name" value="Xre-like_HTH"/>
</dbReference>
<feature type="domain" description="Antitoxin Xre/MbcA/ParS-like toxin-binding" evidence="1">
    <location>
        <begin position="71"/>
        <end position="119"/>
    </location>
</feature>
<evidence type="ECO:0000259" key="2">
    <source>
        <dbReference type="Pfam" id="PF20432"/>
    </source>
</evidence>
<accession>A0A137S3F5</accession>
<protein>
    <submittedName>
        <fullName evidence="3">Uncharacterized protein</fullName>
    </submittedName>
</protein>
<gene>
    <name evidence="3" type="ORF">J122_3631</name>
</gene>
<dbReference type="RefSeq" id="WP_061333408.1">
    <property type="nucleotide sequence ID" value="NZ_LOCO01000027.1"/>
</dbReference>
<dbReference type="Pfam" id="PF09722">
    <property type="entry name" value="Xre_MbcA_ParS_C"/>
    <property type="match status" value="1"/>
</dbReference>
<reference evidence="4" key="1">
    <citation type="submission" date="2015-12" db="EMBL/GenBank/DDBJ databases">
        <authorList>
            <person name="Lima A."/>
            <person name="Farahani Zayas N."/>
            <person name="Castro Da Silva M.A."/>
            <person name="Cabral A."/>
            <person name="Pessatti M.L."/>
        </authorList>
    </citation>
    <scope>NUCLEOTIDE SEQUENCE [LARGE SCALE GENOMIC DNA]</scope>
    <source>
        <strain evidence="4">LAMA 842</strain>
    </source>
</reference>
<feature type="domain" description="Antitoxin Xre-like helix-turn-helix" evidence="2">
    <location>
        <begin position="13"/>
        <end position="66"/>
    </location>
</feature>
<organism evidence="3 4">
    <name type="scientific">Marinobacter excellens LAMA 842</name>
    <dbReference type="NCBI Taxonomy" id="1306954"/>
    <lineage>
        <taxon>Bacteria</taxon>
        <taxon>Pseudomonadati</taxon>
        <taxon>Pseudomonadota</taxon>
        <taxon>Gammaproteobacteria</taxon>
        <taxon>Pseudomonadales</taxon>
        <taxon>Marinobacteraceae</taxon>
        <taxon>Marinobacter</taxon>
    </lineage>
</organism>
<evidence type="ECO:0000259" key="1">
    <source>
        <dbReference type="Pfam" id="PF09722"/>
    </source>
</evidence>
<sequence length="121" mass="13176">MNEPATLAPQTSDKALLAKALLNSAKAFGISQAEAAAIVGRNRSGLTRDGIDPDSKAGELALLFVRLYRSVYALTGGDNQAMAHWLNTPNNYFQDTPRDMIQSTEGLVRVIHYLDAMRGRI</sequence>
<dbReference type="GeneID" id="94723950"/>